<sequence>MSLWKFGTFEQEIDFTDADFMDALEEAQEQLVIQSKETPKVGKKSDIIRAQVDCFAQFFDHIFGPGTSEKMYEGRVSLELAIQSAESFSRFGEQEGRRMDQSYSKYYVNANRNTQQRQGGQKGQHHNR</sequence>
<dbReference type="InterPro" id="IPR046655">
    <property type="entry name" value="DUF6673"/>
</dbReference>
<evidence type="ECO:0000313" key="4">
    <source>
        <dbReference type="Proteomes" id="UP000462363"/>
    </source>
</evidence>
<proteinExistence type="predicted"/>
<reference evidence="3 4" key="1">
    <citation type="submission" date="2019-08" db="EMBL/GenBank/DDBJ databases">
        <title>In-depth cultivation of the pig gut microbiome towards novel bacterial diversity and tailored functional studies.</title>
        <authorList>
            <person name="Wylensek D."/>
            <person name="Hitch T.C.A."/>
            <person name="Clavel T."/>
        </authorList>
    </citation>
    <scope>NUCLEOTIDE SEQUENCE [LARGE SCALE GENOMIC DNA]</scope>
    <source>
        <strain evidence="3 4">BL-389-WT-3D</strain>
    </source>
</reference>
<dbReference type="AlphaFoldDB" id="A0A844F317"/>
<comment type="caution">
    <text evidence="3">The sequence shown here is derived from an EMBL/GenBank/DDBJ whole genome shotgun (WGS) entry which is preliminary data.</text>
</comment>
<dbReference type="Proteomes" id="UP000462363">
    <property type="component" value="Unassembled WGS sequence"/>
</dbReference>
<feature type="domain" description="DUF6673" evidence="2">
    <location>
        <begin position="11"/>
        <end position="113"/>
    </location>
</feature>
<protein>
    <recommendedName>
        <fullName evidence="2">DUF6673 domain-containing protein</fullName>
    </recommendedName>
</protein>
<dbReference type="EMBL" id="VUMB01000013">
    <property type="protein sequence ID" value="MSS40212.1"/>
    <property type="molecule type" value="Genomic_DNA"/>
</dbReference>
<gene>
    <name evidence="3" type="ORF">FYJ37_07590</name>
</gene>
<name>A0A844F317_CLOSV</name>
<dbReference type="Pfam" id="PF20378">
    <property type="entry name" value="DUF6673"/>
    <property type="match status" value="1"/>
</dbReference>
<dbReference type="RefSeq" id="WP_154322865.1">
    <property type="nucleotide sequence ID" value="NZ_CP045695.1"/>
</dbReference>
<evidence type="ECO:0000313" key="3">
    <source>
        <dbReference type="EMBL" id="MSS40212.1"/>
    </source>
</evidence>
<evidence type="ECO:0000259" key="2">
    <source>
        <dbReference type="Pfam" id="PF20378"/>
    </source>
</evidence>
<feature type="region of interest" description="Disordered" evidence="1">
    <location>
        <begin position="102"/>
        <end position="128"/>
    </location>
</feature>
<accession>A0A844F317</accession>
<organism evidence="3 4">
    <name type="scientific">Clostridium scindens (strain JCM 10418 / VPI 12708)</name>
    <dbReference type="NCBI Taxonomy" id="29347"/>
    <lineage>
        <taxon>Bacteria</taxon>
        <taxon>Bacillati</taxon>
        <taxon>Bacillota</taxon>
        <taxon>Clostridia</taxon>
        <taxon>Lachnospirales</taxon>
        <taxon>Lachnospiraceae</taxon>
    </lineage>
</organism>
<evidence type="ECO:0000256" key="1">
    <source>
        <dbReference type="SAM" id="MobiDB-lite"/>
    </source>
</evidence>